<gene>
    <name evidence="3" type="ORF">ACFFNX_51630</name>
</gene>
<comment type="caution">
    <text evidence="3">The sequence shown here is derived from an EMBL/GenBank/DDBJ whole genome shotgun (WGS) entry which is preliminary data.</text>
</comment>
<dbReference type="InterPro" id="IPR036291">
    <property type="entry name" value="NAD(P)-bd_dom_sf"/>
</dbReference>
<feature type="compositionally biased region" description="Basic and acidic residues" evidence="1">
    <location>
        <begin position="255"/>
        <end position="274"/>
    </location>
</feature>
<evidence type="ECO:0000259" key="2">
    <source>
        <dbReference type="Pfam" id="PF14765"/>
    </source>
</evidence>
<evidence type="ECO:0000313" key="3">
    <source>
        <dbReference type="EMBL" id="MFB9840622.1"/>
    </source>
</evidence>
<accession>A0ABV5Z1X3</accession>
<feature type="domain" description="Polyketide synthase dehydratase" evidence="2">
    <location>
        <begin position="29"/>
        <end position="116"/>
    </location>
</feature>
<dbReference type="Proteomes" id="UP001589627">
    <property type="component" value="Unassembled WGS sequence"/>
</dbReference>
<dbReference type="EMBL" id="JBHLZP010001206">
    <property type="protein sequence ID" value="MFB9840622.1"/>
    <property type="molecule type" value="Genomic_DNA"/>
</dbReference>
<dbReference type="Gene3D" id="3.40.50.11460">
    <property type="match status" value="1"/>
</dbReference>
<protein>
    <submittedName>
        <fullName evidence="3">Polyketide synthase dehydratase domain-containing protein</fullName>
    </submittedName>
</protein>
<name>A0ABV5Z1X3_9ACTN</name>
<sequence length="280" mass="29979">MVTSTGPRFAGCARPGRTAPPCSPKWPCPSTEHSTAARYGIHPALLDACLHAAGTTGEDLLLPFSWAGVRLHADGATAVRVRIEAGEHDRCGVVVADGSGSLVLSAESVAFRPASTAVRDVSDAIFRVEWVPAPLPEVPAGERLTVERPLAGGIDWGSPLPQIAVVRCPGEQAEPEEAAAAAITVLQDWLADEHSTSSQLVMVTSHAIGPDTQDLASAPIWGVMRSANRKPRPIHHHRHRRNPKPQHSTHHRRTPTHDPQRADPDPPTRPRQHGDCPAGR</sequence>
<organism evidence="3 4">
    <name type="scientific">Actinoallomurus acaciae</name>
    <dbReference type="NCBI Taxonomy" id="502577"/>
    <lineage>
        <taxon>Bacteria</taxon>
        <taxon>Bacillati</taxon>
        <taxon>Actinomycetota</taxon>
        <taxon>Actinomycetes</taxon>
        <taxon>Streptosporangiales</taxon>
        <taxon>Thermomonosporaceae</taxon>
        <taxon>Actinoallomurus</taxon>
    </lineage>
</organism>
<evidence type="ECO:0000313" key="4">
    <source>
        <dbReference type="Proteomes" id="UP001589627"/>
    </source>
</evidence>
<dbReference type="Pfam" id="PF14765">
    <property type="entry name" value="PS-DH"/>
    <property type="match status" value="1"/>
</dbReference>
<dbReference type="Gene3D" id="3.10.129.110">
    <property type="entry name" value="Polyketide synthase dehydratase"/>
    <property type="match status" value="1"/>
</dbReference>
<dbReference type="InterPro" id="IPR042104">
    <property type="entry name" value="PKS_dehydratase_sf"/>
</dbReference>
<evidence type="ECO:0000256" key="1">
    <source>
        <dbReference type="SAM" id="MobiDB-lite"/>
    </source>
</evidence>
<keyword evidence="4" id="KW-1185">Reference proteome</keyword>
<feature type="compositionally biased region" description="Basic residues" evidence="1">
    <location>
        <begin position="229"/>
        <end position="254"/>
    </location>
</feature>
<dbReference type="SUPFAM" id="SSF51735">
    <property type="entry name" value="NAD(P)-binding Rossmann-fold domains"/>
    <property type="match status" value="1"/>
</dbReference>
<feature type="region of interest" description="Disordered" evidence="1">
    <location>
        <begin position="229"/>
        <end position="280"/>
    </location>
</feature>
<feature type="region of interest" description="Disordered" evidence="1">
    <location>
        <begin position="1"/>
        <end position="24"/>
    </location>
</feature>
<proteinExistence type="predicted"/>
<dbReference type="InterPro" id="IPR049551">
    <property type="entry name" value="PKS_DH_C"/>
</dbReference>
<reference evidence="3 4" key="1">
    <citation type="submission" date="2024-09" db="EMBL/GenBank/DDBJ databases">
        <authorList>
            <person name="Sun Q."/>
            <person name="Mori K."/>
        </authorList>
    </citation>
    <scope>NUCLEOTIDE SEQUENCE [LARGE SCALE GENOMIC DNA]</scope>
    <source>
        <strain evidence="3 4">TBRC 0563</strain>
    </source>
</reference>
<dbReference type="RefSeq" id="WP_378213851.1">
    <property type="nucleotide sequence ID" value="NZ_JBHLZP010001206.1"/>
</dbReference>